<dbReference type="Pfam" id="PF04488">
    <property type="entry name" value="Gly_transf_sug"/>
    <property type="match status" value="1"/>
</dbReference>
<sequence length="272" mass="31748">MKTRCISKDMMDIVDIWKNQFPSYNVYFHDDSAVDALFYDSGNYWSDIFPQLQQLMTSCVKYGSAMKIDIWRVLILYRYGGIYSDIDNAPGPKLTEFTIEKNASAFFLSDGWDRPSHWLHGMEPNHPISFHTMLVIFENLLKLTNVSKVRLVHVTGPEALRQGYTTAISTGENDLRKPYQEKLVYKFAYRDYVYQNNNEKVPYSSIMNSNSNDNSNTTTTTMITKKERIQIEMNISHWTKIVYKAVDIPTGMCIDYIYENALKHQLERQYAK</sequence>
<dbReference type="InterPro" id="IPR039367">
    <property type="entry name" value="Och1-like"/>
</dbReference>
<dbReference type="EMBL" id="KV784360">
    <property type="protein sequence ID" value="OEU14415.1"/>
    <property type="molecule type" value="Genomic_DNA"/>
</dbReference>
<dbReference type="InterPro" id="IPR007577">
    <property type="entry name" value="GlycoTrfase_DXD_sugar-bd_CS"/>
</dbReference>
<proteinExistence type="predicted"/>
<reference evidence="1 2" key="1">
    <citation type="submission" date="2016-09" db="EMBL/GenBank/DDBJ databases">
        <title>Extensive genetic diversity and differential bi-allelic expression allows diatom success in the polar Southern Ocean.</title>
        <authorList>
            <consortium name="DOE Joint Genome Institute"/>
            <person name="Mock T."/>
            <person name="Otillar R.P."/>
            <person name="Strauss J."/>
            <person name="Dupont C."/>
            <person name="Frickenhaus S."/>
            <person name="Maumus F."/>
            <person name="Mcmullan M."/>
            <person name="Sanges R."/>
            <person name="Schmutz J."/>
            <person name="Toseland A."/>
            <person name="Valas R."/>
            <person name="Veluchamy A."/>
            <person name="Ward B.J."/>
            <person name="Allen A."/>
            <person name="Barry K."/>
            <person name="Falciatore A."/>
            <person name="Ferrante M."/>
            <person name="Fortunato A.E."/>
            <person name="Gloeckner G."/>
            <person name="Gruber A."/>
            <person name="Hipkin R."/>
            <person name="Janech M."/>
            <person name="Kroth P."/>
            <person name="Leese F."/>
            <person name="Lindquist E."/>
            <person name="Lyon B.R."/>
            <person name="Martin J."/>
            <person name="Mayer C."/>
            <person name="Parker M."/>
            <person name="Quesneville H."/>
            <person name="Raymond J."/>
            <person name="Uhlig C."/>
            <person name="Valentin K.U."/>
            <person name="Worden A.Z."/>
            <person name="Armbrust E.V."/>
            <person name="Bowler C."/>
            <person name="Green B."/>
            <person name="Moulton V."/>
            <person name="Van Oosterhout C."/>
            <person name="Grigoriev I."/>
        </authorList>
    </citation>
    <scope>NUCLEOTIDE SEQUENCE [LARGE SCALE GENOMIC DNA]</scope>
    <source>
        <strain evidence="1 2">CCMP1102</strain>
    </source>
</reference>
<dbReference type="Gene3D" id="3.90.550.20">
    <property type="match status" value="1"/>
</dbReference>
<dbReference type="GO" id="GO:0000136">
    <property type="term" value="C:mannan polymerase complex"/>
    <property type="evidence" value="ECO:0007669"/>
    <property type="project" value="TreeGrafter"/>
</dbReference>
<evidence type="ECO:0000313" key="1">
    <source>
        <dbReference type="EMBL" id="OEU14415.1"/>
    </source>
</evidence>
<dbReference type="GO" id="GO:0000009">
    <property type="term" value="F:alpha-1,6-mannosyltransferase activity"/>
    <property type="evidence" value="ECO:0007669"/>
    <property type="project" value="InterPro"/>
</dbReference>
<name>A0A1E7F8S0_9STRA</name>
<dbReference type="OrthoDB" id="43211at2759"/>
<dbReference type="SUPFAM" id="SSF53448">
    <property type="entry name" value="Nucleotide-diphospho-sugar transferases"/>
    <property type="match status" value="1"/>
</dbReference>
<keyword evidence="2" id="KW-1185">Reference proteome</keyword>
<dbReference type="PANTHER" id="PTHR31834:SF1">
    <property type="entry name" value="INITIATION-SPECIFIC ALPHA-1,6-MANNOSYLTRANSFERASE"/>
    <property type="match status" value="1"/>
</dbReference>
<dbReference type="GO" id="GO:0006487">
    <property type="term" value="P:protein N-linked glycosylation"/>
    <property type="evidence" value="ECO:0007669"/>
    <property type="project" value="TreeGrafter"/>
</dbReference>
<organism evidence="1 2">
    <name type="scientific">Fragilariopsis cylindrus CCMP1102</name>
    <dbReference type="NCBI Taxonomy" id="635003"/>
    <lineage>
        <taxon>Eukaryota</taxon>
        <taxon>Sar</taxon>
        <taxon>Stramenopiles</taxon>
        <taxon>Ochrophyta</taxon>
        <taxon>Bacillariophyta</taxon>
        <taxon>Bacillariophyceae</taxon>
        <taxon>Bacillariophycidae</taxon>
        <taxon>Bacillariales</taxon>
        <taxon>Bacillariaceae</taxon>
        <taxon>Fragilariopsis</taxon>
    </lineage>
</organism>
<evidence type="ECO:0008006" key="3">
    <source>
        <dbReference type="Google" id="ProtNLM"/>
    </source>
</evidence>
<accession>A0A1E7F8S0</accession>
<dbReference type="InterPro" id="IPR029044">
    <property type="entry name" value="Nucleotide-diphossugar_trans"/>
</dbReference>
<dbReference type="AlphaFoldDB" id="A0A1E7F8S0"/>
<evidence type="ECO:0000313" key="2">
    <source>
        <dbReference type="Proteomes" id="UP000095751"/>
    </source>
</evidence>
<gene>
    <name evidence="1" type="ORF">FRACYDRAFT_187856</name>
</gene>
<protein>
    <recommendedName>
        <fullName evidence="3">Glycosyltransferase family 32 protein</fullName>
    </recommendedName>
</protein>
<dbReference type="PANTHER" id="PTHR31834">
    <property type="entry name" value="INITIATION-SPECIFIC ALPHA-1,6-MANNOSYLTRANSFERASE"/>
    <property type="match status" value="1"/>
</dbReference>
<dbReference type="Proteomes" id="UP000095751">
    <property type="component" value="Unassembled WGS sequence"/>
</dbReference>
<dbReference type="KEGG" id="fcy:FRACYDRAFT_187856"/>
<dbReference type="InParanoid" id="A0A1E7F8S0"/>